<reference evidence="2" key="2">
    <citation type="submission" date="2023-04" db="EMBL/GenBank/DDBJ databases">
        <authorList>
            <person name="Bruccoleri R.E."/>
            <person name="Oakeley E.J."/>
            <person name="Faust A.-M."/>
            <person name="Dessus-Babus S."/>
            <person name="Altorfer M."/>
            <person name="Burckhardt D."/>
            <person name="Oertli M."/>
            <person name="Naumann U."/>
            <person name="Petersen F."/>
            <person name="Wong J."/>
        </authorList>
    </citation>
    <scope>NUCLEOTIDE SEQUENCE</scope>
    <source>
        <strain evidence="2">GSM-AAB239-AS_SAM_17_03QT</strain>
        <tissue evidence="2">Leaf</tissue>
    </source>
</reference>
<protein>
    <submittedName>
        <fullName evidence="2">Uncharacterized protein</fullName>
    </submittedName>
</protein>
<keyword evidence="3" id="KW-1185">Reference proteome</keyword>
<reference evidence="2" key="1">
    <citation type="journal article" date="2023" name="GigaByte">
        <title>Genome assembly of the bearded iris, Iris pallida Lam.</title>
        <authorList>
            <person name="Bruccoleri R.E."/>
            <person name="Oakeley E.J."/>
            <person name="Faust A.M.E."/>
            <person name="Altorfer M."/>
            <person name="Dessus-Babus S."/>
            <person name="Burckhardt D."/>
            <person name="Oertli M."/>
            <person name="Naumann U."/>
            <person name="Petersen F."/>
            <person name="Wong J."/>
        </authorList>
    </citation>
    <scope>NUCLEOTIDE SEQUENCE</scope>
    <source>
        <strain evidence="2">GSM-AAB239-AS_SAM_17_03QT</strain>
    </source>
</reference>
<feature type="transmembrane region" description="Helical" evidence="1">
    <location>
        <begin position="6"/>
        <end position="31"/>
    </location>
</feature>
<dbReference type="AlphaFoldDB" id="A0AAX6HKW0"/>
<keyword evidence="1" id="KW-1133">Transmembrane helix</keyword>
<proteinExistence type="predicted"/>
<comment type="caution">
    <text evidence="2">The sequence shown here is derived from an EMBL/GenBank/DDBJ whole genome shotgun (WGS) entry which is preliminary data.</text>
</comment>
<keyword evidence="1" id="KW-0812">Transmembrane</keyword>
<dbReference type="EMBL" id="JANAVB010008795">
    <property type="protein sequence ID" value="KAJ6841317.1"/>
    <property type="molecule type" value="Genomic_DNA"/>
</dbReference>
<keyword evidence="1" id="KW-0472">Membrane</keyword>
<dbReference type="Proteomes" id="UP001140949">
    <property type="component" value="Unassembled WGS sequence"/>
</dbReference>
<accession>A0AAX6HKW0</accession>
<evidence type="ECO:0000313" key="2">
    <source>
        <dbReference type="EMBL" id="KAJ6841317.1"/>
    </source>
</evidence>
<evidence type="ECO:0000313" key="3">
    <source>
        <dbReference type="Proteomes" id="UP001140949"/>
    </source>
</evidence>
<gene>
    <name evidence="2" type="ORF">M6B38_308485</name>
</gene>
<sequence>MLDAVAISLFLWIDLSVYSFLLAYSFLFIFVPVL</sequence>
<organism evidence="2 3">
    <name type="scientific">Iris pallida</name>
    <name type="common">Sweet iris</name>
    <dbReference type="NCBI Taxonomy" id="29817"/>
    <lineage>
        <taxon>Eukaryota</taxon>
        <taxon>Viridiplantae</taxon>
        <taxon>Streptophyta</taxon>
        <taxon>Embryophyta</taxon>
        <taxon>Tracheophyta</taxon>
        <taxon>Spermatophyta</taxon>
        <taxon>Magnoliopsida</taxon>
        <taxon>Liliopsida</taxon>
        <taxon>Asparagales</taxon>
        <taxon>Iridaceae</taxon>
        <taxon>Iridoideae</taxon>
        <taxon>Irideae</taxon>
        <taxon>Iris</taxon>
    </lineage>
</organism>
<name>A0AAX6HKW0_IRIPA</name>
<evidence type="ECO:0000256" key="1">
    <source>
        <dbReference type="SAM" id="Phobius"/>
    </source>
</evidence>